<accession>A0A316UTH9</accession>
<name>A0A316UTH9_9BASI</name>
<evidence type="ECO:0000256" key="1">
    <source>
        <dbReference type="SAM" id="MobiDB-lite"/>
    </source>
</evidence>
<evidence type="ECO:0000313" key="3">
    <source>
        <dbReference type="Proteomes" id="UP000245884"/>
    </source>
</evidence>
<dbReference type="AlphaFoldDB" id="A0A316UTH9"/>
<dbReference type="RefSeq" id="XP_025362916.1">
    <property type="nucleotide sequence ID" value="XM_025503494.1"/>
</dbReference>
<proteinExistence type="predicted"/>
<feature type="compositionally biased region" description="Acidic residues" evidence="1">
    <location>
        <begin position="202"/>
        <end position="217"/>
    </location>
</feature>
<feature type="region of interest" description="Disordered" evidence="1">
    <location>
        <begin position="1"/>
        <end position="82"/>
    </location>
</feature>
<evidence type="ECO:0000313" key="2">
    <source>
        <dbReference type="EMBL" id="PWN28304.1"/>
    </source>
</evidence>
<organism evidence="2 3">
    <name type="scientific">Jaminaea rosea</name>
    <dbReference type="NCBI Taxonomy" id="1569628"/>
    <lineage>
        <taxon>Eukaryota</taxon>
        <taxon>Fungi</taxon>
        <taxon>Dikarya</taxon>
        <taxon>Basidiomycota</taxon>
        <taxon>Ustilaginomycotina</taxon>
        <taxon>Exobasidiomycetes</taxon>
        <taxon>Microstromatales</taxon>
        <taxon>Microstromatales incertae sedis</taxon>
        <taxon>Jaminaea</taxon>
    </lineage>
</organism>
<dbReference type="Proteomes" id="UP000245884">
    <property type="component" value="Unassembled WGS sequence"/>
</dbReference>
<sequence length="352" mass="38703">MPRDANDADDAFTEAYRSHRIEQGDDPSTLPPPLKRRKTTGGGRGSNAATGADAGGFLPDSSDEGEDDQDDDENGPVPGFLPLAEVPHALSILSLPTDDDGILSVFRSAAINDPSAPRRRPGGEPLTKVISREDFLRVCEVLLEDTKGGEDEEEERADDRRRRRPTGRPSRLAAAKQRRAVQDQMEAESISSDSEDAYHGSEDEDEGDDDDDEEEEAPATKASSSRRRRKRAADSEDEEGRDDSKSALAETAITQEQRDIAQGAWQLLADKLEEIYPDWDGQSIGKKELHRLAISVGEKLNDKDVSMGEKAMGLIGEKLQLLTITTHLHTGRGDARTCSLFLRPRLVQVRYS</sequence>
<feature type="region of interest" description="Disordered" evidence="1">
    <location>
        <begin position="109"/>
        <end position="128"/>
    </location>
</feature>
<gene>
    <name evidence="2" type="ORF">BDZ90DRAFT_144643</name>
</gene>
<feature type="region of interest" description="Disordered" evidence="1">
    <location>
        <begin position="142"/>
        <end position="247"/>
    </location>
</feature>
<dbReference type="OrthoDB" id="2530165at2759"/>
<reference evidence="2 3" key="1">
    <citation type="journal article" date="2018" name="Mol. Biol. Evol.">
        <title>Broad Genomic Sampling Reveals a Smut Pathogenic Ancestry of the Fungal Clade Ustilaginomycotina.</title>
        <authorList>
            <person name="Kijpornyongpan T."/>
            <person name="Mondo S.J."/>
            <person name="Barry K."/>
            <person name="Sandor L."/>
            <person name="Lee J."/>
            <person name="Lipzen A."/>
            <person name="Pangilinan J."/>
            <person name="LaButti K."/>
            <person name="Hainaut M."/>
            <person name="Henrissat B."/>
            <person name="Grigoriev I.V."/>
            <person name="Spatafora J.W."/>
            <person name="Aime M.C."/>
        </authorList>
    </citation>
    <scope>NUCLEOTIDE SEQUENCE [LARGE SCALE GENOMIC DNA]</scope>
    <source>
        <strain evidence="2 3">MCA 5214</strain>
    </source>
</reference>
<protein>
    <submittedName>
        <fullName evidence="2">Uncharacterized protein</fullName>
    </submittedName>
</protein>
<keyword evidence="3" id="KW-1185">Reference proteome</keyword>
<feature type="compositionally biased region" description="Acidic residues" evidence="1">
    <location>
        <begin position="61"/>
        <end position="74"/>
    </location>
</feature>
<dbReference type="EMBL" id="KZ819665">
    <property type="protein sequence ID" value="PWN28304.1"/>
    <property type="molecule type" value="Genomic_DNA"/>
</dbReference>
<dbReference type="GeneID" id="37025317"/>